<organism evidence="1 2">
    <name type="scientific">Botryobasidium botryosum (strain FD-172 SS1)</name>
    <dbReference type="NCBI Taxonomy" id="930990"/>
    <lineage>
        <taxon>Eukaryota</taxon>
        <taxon>Fungi</taxon>
        <taxon>Dikarya</taxon>
        <taxon>Basidiomycota</taxon>
        <taxon>Agaricomycotina</taxon>
        <taxon>Agaricomycetes</taxon>
        <taxon>Cantharellales</taxon>
        <taxon>Botryobasidiaceae</taxon>
        <taxon>Botryobasidium</taxon>
    </lineage>
</organism>
<accession>A0A067MBN3</accession>
<dbReference type="Proteomes" id="UP000027195">
    <property type="component" value="Unassembled WGS sequence"/>
</dbReference>
<evidence type="ECO:0000313" key="1">
    <source>
        <dbReference type="EMBL" id="KDQ13173.1"/>
    </source>
</evidence>
<name>A0A067MBN3_BOTB1</name>
<dbReference type="EMBL" id="KL198045">
    <property type="protein sequence ID" value="KDQ13173.1"/>
    <property type="molecule type" value="Genomic_DNA"/>
</dbReference>
<dbReference type="AlphaFoldDB" id="A0A067MBN3"/>
<dbReference type="HOGENOM" id="CLU_2605713_0_0_1"/>
<sequence>MAIAAALVGLFFRDFPHAALSTSSLPCAALRTSGYAQELVPGLPFPEFLHIQSVRRSRTLSMVVQSQQQHGYPLGHSLA</sequence>
<gene>
    <name evidence="1" type="ORF">BOTBODRAFT_397118</name>
</gene>
<protein>
    <submittedName>
        <fullName evidence="1">Uncharacterized protein</fullName>
    </submittedName>
</protein>
<keyword evidence="2" id="KW-1185">Reference proteome</keyword>
<dbReference type="InParanoid" id="A0A067MBN3"/>
<evidence type="ECO:0000313" key="2">
    <source>
        <dbReference type="Proteomes" id="UP000027195"/>
    </source>
</evidence>
<proteinExistence type="predicted"/>
<reference evidence="2" key="1">
    <citation type="journal article" date="2014" name="Proc. Natl. Acad. Sci. U.S.A.">
        <title>Extensive sampling of basidiomycete genomes demonstrates inadequacy of the white-rot/brown-rot paradigm for wood decay fungi.</title>
        <authorList>
            <person name="Riley R."/>
            <person name="Salamov A.A."/>
            <person name="Brown D.W."/>
            <person name="Nagy L.G."/>
            <person name="Floudas D."/>
            <person name="Held B.W."/>
            <person name="Levasseur A."/>
            <person name="Lombard V."/>
            <person name="Morin E."/>
            <person name="Otillar R."/>
            <person name="Lindquist E.A."/>
            <person name="Sun H."/>
            <person name="LaButti K.M."/>
            <person name="Schmutz J."/>
            <person name="Jabbour D."/>
            <person name="Luo H."/>
            <person name="Baker S.E."/>
            <person name="Pisabarro A.G."/>
            <person name="Walton J.D."/>
            <person name="Blanchette R.A."/>
            <person name="Henrissat B."/>
            <person name="Martin F."/>
            <person name="Cullen D."/>
            <person name="Hibbett D.S."/>
            <person name="Grigoriev I.V."/>
        </authorList>
    </citation>
    <scope>NUCLEOTIDE SEQUENCE [LARGE SCALE GENOMIC DNA]</scope>
    <source>
        <strain evidence="2">FD-172 SS1</strain>
    </source>
</reference>